<evidence type="ECO:0000313" key="1">
    <source>
        <dbReference type="EMBL" id="KAL3509551.1"/>
    </source>
</evidence>
<reference evidence="1 2" key="1">
    <citation type="submission" date="2024-11" db="EMBL/GenBank/DDBJ databases">
        <title>A near-complete genome assembly of Cinchona calisaya.</title>
        <authorList>
            <person name="Lian D.C."/>
            <person name="Zhao X.W."/>
            <person name="Wei L."/>
        </authorList>
    </citation>
    <scope>NUCLEOTIDE SEQUENCE [LARGE SCALE GENOMIC DNA]</scope>
    <source>
        <tissue evidence="1">Nenye</tissue>
    </source>
</reference>
<dbReference type="AlphaFoldDB" id="A0ABD2YRP5"/>
<keyword evidence="2" id="KW-1185">Reference proteome</keyword>
<comment type="caution">
    <text evidence="1">The sequence shown here is derived from an EMBL/GenBank/DDBJ whole genome shotgun (WGS) entry which is preliminary data.</text>
</comment>
<evidence type="ECO:0000313" key="2">
    <source>
        <dbReference type="Proteomes" id="UP001630127"/>
    </source>
</evidence>
<organism evidence="1 2">
    <name type="scientific">Cinchona calisaya</name>
    <dbReference type="NCBI Taxonomy" id="153742"/>
    <lineage>
        <taxon>Eukaryota</taxon>
        <taxon>Viridiplantae</taxon>
        <taxon>Streptophyta</taxon>
        <taxon>Embryophyta</taxon>
        <taxon>Tracheophyta</taxon>
        <taxon>Spermatophyta</taxon>
        <taxon>Magnoliopsida</taxon>
        <taxon>eudicotyledons</taxon>
        <taxon>Gunneridae</taxon>
        <taxon>Pentapetalae</taxon>
        <taxon>asterids</taxon>
        <taxon>lamiids</taxon>
        <taxon>Gentianales</taxon>
        <taxon>Rubiaceae</taxon>
        <taxon>Cinchonoideae</taxon>
        <taxon>Cinchoneae</taxon>
        <taxon>Cinchona</taxon>
    </lineage>
</organism>
<name>A0ABD2YRP5_9GENT</name>
<proteinExistence type="predicted"/>
<gene>
    <name evidence="1" type="ORF">ACH5RR_028952</name>
</gene>
<protein>
    <submittedName>
        <fullName evidence="1">Uncharacterized protein</fullName>
    </submittedName>
</protein>
<dbReference type="Proteomes" id="UP001630127">
    <property type="component" value="Unassembled WGS sequence"/>
</dbReference>
<dbReference type="EMBL" id="JBJUIK010000012">
    <property type="protein sequence ID" value="KAL3509551.1"/>
    <property type="molecule type" value="Genomic_DNA"/>
</dbReference>
<accession>A0ABD2YRP5</accession>
<sequence length="127" mass="14422">MVYLYDALEKAKTTISGICGNEDRRYKQYWDIIDKSFQGSPYSSCALQHVIRVLVLDMDTQIEAFAEVDEFMDGVGVLRTEIAIPIWTKLQLDESLDNQEMIEDDDISVLDVQDINGLSKPNEILAS</sequence>